<gene>
    <name evidence="1" type="ORF">SAMN05660742_10374</name>
</gene>
<dbReference type="AlphaFoldDB" id="A0A1H6W594"/>
<dbReference type="EMBL" id="FNZK01000003">
    <property type="protein sequence ID" value="SEJ07692.1"/>
    <property type="molecule type" value="Genomic_DNA"/>
</dbReference>
<reference evidence="1 2" key="1">
    <citation type="submission" date="2016-10" db="EMBL/GenBank/DDBJ databases">
        <authorList>
            <person name="de Groot N.N."/>
        </authorList>
    </citation>
    <scope>NUCLEOTIDE SEQUENCE [LARGE SCALE GENOMIC DNA]</scope>
    <source>
        <strain evidence="1 2">DSM 2179</strain>
    </source>
</reference>
<evidence type="ECO:0008006" key="3">
    <source>
        <dbReference type="Google" id="ProtNLM"/>
    </source>
</evidence>
<dbReference type="PANTHER" id="PTHR34374:SF1">
    <property type="entry name" value="LARGE RIBOSOMAL RNA SUBUNIT ACCUMULATION PROTEIN YCED HOMOLOG 1, CHLOROPLASTIC"/>
    <property type="match status" value="1"/>
</dbReference>
<accession>A0A1H6W594</accession>
<name>A0A1H6W594_9FIRM</name>
<keyword evidence="2" id="KW-1185">Reference proteome</keyword>
<dbReference type="RefSeq" id="WP_091829390.1">
    <property type="nucleotide sequence ID" value="NZ_FNZK01000003.1"/>
</dbReference>
<organism evidence="1 2">
    <name type="scientific">Propionispira arboris</name>
    <dbReference type="NCBI Taxonomy" id="84035"/>
    <lineage>
        <taxon>Bacteria</taxon>
        <taxon>Bacillati</taxon>
        <taxon>Bacillota</taxon>
        <taxon>Negativicutes</taxon>
        <taxon>Selenomonadales</taxon>
        <taxon>Selenomonadaceae</taxon>
        <taxon>Propionispira</taxon>
    </lineage>
</organism>
<proteinExistence type="predicted"/>
<evidence type="ECO:0000313" key="2">
    <source>
        <dbReference type="Proteomes" id="UP000199662"/>
    </source>
</evidence>
<dbReference type="PANTHER" id="PTHR34374">
    <property type="entry name" value="LARGE RIBOSOMAL RNA SUBUNIT ACCUMULATION PROTEIN YCED HOMOLOG 1, CHLOROPLASTIC"/>
    <property type="match status" value="1"/>
</dbReference>
<evidence type="ECO:0000313" key="1">
    <source>
        <dbReference type="EMBL" id="SEJ07692.1"/>
    </source>
</evidence>
<protein>
    <recommendedName>
        <fullName evidence="3">ACR, COG1399</fullName>
    </recommendedName>
</protein>
<sequence>MMRVSIVQLESDIGSAYSFTFTTSANEIDLVHETYSIEGKIEVKGSIVNTGKVYRVEGVIYCKKSFQCDRCLEHFVHDQKHSFDESYKKEAEDQNENVNYFNGDALDLTDLVRDVILLSQPLNNICSPDCRGLCMKCGANLNETECGCDRHIVDPRLAALQEALNKE</sequence>
<dbReference type="Proteomes" id="UP000199662">
    <property type="component" value="Unassembled WGS sequence"/>
</dbReference>
<dbReference type="STRING" id="84035.SAMN05660742_10374"/>
<dbReference type="InterPro" id="IPR003772">
    <property type="entry name" value="YceD"/>
</dbReference>
<dbReference type="Pfam" id="PF02620">
    <property type="entry name" value="YceD"/>
    <property type="match status" value="1"/>
</dbReference>